<evidence type="ECO:0000313" key="20">
    <source>
        <dbReference type="EMBL" id="SPO34706.1"/>
    </source>
</evidence>
<evidence type="ECO:0000256" key="9">
    <source>
        <dbReference type="ARBA" id="ARBA00022989"/>
    </source>
</evidence>
<dbReference type="FunFam" id="2.40.30.10:FF:000032">
    <property type="entry name" value="NADH-cytochrome b5 reductase"/>
    <property type="match status" value="1"/>
</dbReference>
<comment type="catalytic activity">
    <reaction evidence="15">
        <text>2 Fe(3+)-[Dph3] + NADH = 2 Fe(2+)-[Dph3] + NAD(+) + H(+)</text>
        <dbReference type="Rhea" id="RHEA:71231"/>
        <dbReference type="Rhea" id="RHEA-COMP:18002"/>
        <dbReference type="Rhea" id="RHEA-COMP:18003"/>
        <dbReference type="ChEBI" id="CHEBI:15378"/>
        <dbReference type="ChEBI" id="CHEBI:29033"/>
        <dbReference type="ChEBI" id="CHEBI:29034"/>
        <dbReference type="ChEBI" id="CHEBI:57540"/>
        <dbReference type="ChEBI" id="CHEBI:57945"/>
        <dbReference type="ChEBI" id="CHEBI:83228"/>
    </reaction>
    <physiologicalReaction direction="left-to-right" evidence="15">
        <dbReference type="Rhea" id="RHEA:71232"/>
    </physiologicalReaction>
</comment>
<evidence type="ECO:0000256" key="2">
    <source>
        <dbReference type="ARBA" id="ARBA00004294"/>
    </source>
</evidence>
<feature type="transmembrane region" description="Helical" evidence="18">
    <location>
        <begin position="47"/>
        <end position="70"/>
    </location>
</feature>
<dbReference type="InterPro" id="IPR017938">
    <property type="entry name" value="Riboflavin_synthase-like_b-brl"/>
</dbReference>
<dbReference type="Proteomes" id="UP000323386">
    <property type="component" value="Unassembled WGS sequence"/>
</dbReference>
<name>A0A5C3ET53_9BASI</name>
<keyword evidence="5 16" id="KW-0285">Flavoprotein</keyword>
<dbReference type="OrthoDB" id="432685at2759"/>
<keyword evidence="11 17" id="KW-0520">NAD</keyword>
<evidence type="ECO:0000256" key="3">
    <source>
        <dbReference type="ARBA" id="ARBA00005156"/>
    </source>
</evidence>
<dbReference type="InterPro" id="IPR001709">
    <property type="entry name" value="Flavoprot_Pyr_Nucl_cyt_Rdtase"/>
</dbReference>
<sequence>MVLPEQFAFVASILVTFCLCLVAKSYLARSVFPHFELLQDLDRATDFMEINVVVAFLVGLVLSVGALLYFDSGKAKPVLNPTEWQKFHLMEKKQLSSNTAKYRFRLPKQNSILGLPIGQHISVQADINGKTVMRSYTPTSSDDDKGFFDLVVKSYEQGNVSKYMAAMKIGDVLSVKGPKGQMRYSPGLARHLGMIAGGTGLTPCLQIITAICKNPADKTQVDFIYANVKEDDILLKEDLDRLAREHKDQFRIHYFLNEAPPNWTGGTGFVSKEAIEQNLPKPADDIKILMCGPPPMINAMKKHLSELNYQAPRTVSKMEDQVFCF</sequence>
<dbReference type="PANTHER" id="PTHR19370:SF184">
    <property type="entry name" value="NADH-CYTOCHROME B5 REDUCTASE-LIKE"/>
    <property type="match status" value="1"/>
</dbReference>
<dbReference type="InterPro" id="IPR039261">
    <property type="entry name" value="FNR_nucleotide-bd"/>
</dbReference>
<evidence type="ECO:0000256" key="15">
    <source>
        <dbReference type="ARBA" id="ARBA00049138"/>
    </source>
</evidence>
<comment type="catalytic activity">
    <reaction evidence="14 17">
        <text>2 Fe(III)-[cytochrome b5] + NADH = 2 Fe(II)-[cytochrome b5] + NAD(+) + H(+)</text>
        <dbReference type="Rhea" id="RHEA:46680"/>
        <dbReference type="Rhea" id="RHEA-COMP:10438"/>
        <dbReference type="Rhea" id="RHEA-COMP:10439"/>
        <dbReference type="ChEBI" id="CHEBI:15378"/>
        <dbReference type="ChEBI" id="CHEBI:29033"/>
        <dbReference type="ChEBI" id="CHEBI:29034"/>
        <dbReference type="ChEBI" id="CHEBI:57540"/>
        <dbReference type="ChEBI" id="CHEBI:57945"/>
        <dbReference type="EC" id="1.6.2.2"/>
    </reaction>
</comment>
<keyword evidence="13 18" id="KW-0472">Membrane</keyword>
<evidence type="ECO:0000256" key="7">
    <source>
        <dbReference type="ARBA" id="ARBA00022787"/>
    </source>
</evidence>
<evidence type="ECO:0000256" key="5">
    <source>
        <dbReference type="ARBA" id="ARBA00022630"/>
    </source>
</evidence>
<evidence type="ECO:0000256" key="8">
    <source>
        <dbReference type="ARBA" id="ARBA00022827"/>
    </source>
</evidence>
<feature type="transmembrane region" description="Helical" evidence="18">
    <location>
        <begin position="7"/>
        <end position="27"/>
    </location>
</feature>
<organism evidence="20 21">
    <name type="scientific">Pseudozyma flocculosa</name>
    <dbReference type="NCBI Taxonomy" id="84751"/>
    <lineage>
        <taxon>Eukaryota</taxon>
        <taxon>Fungi</taxon>
        <taxon>Dikarya</taxon>
        <taxon>Basidiomycota</taxon>
        <taxon>Ustilaginomycotina</taxon>
        <taxon>Ustilaginomycetes</taxon>
        <taxon>Ustilaginales</taxon>
        <taxon>Ustilaginaceae</taxon>
        <taxon>Pseudozyma</taxon>
    </lineage>
</organism>
<keyword evidence="9 18" id="KW-1133">Transmembrane helix</keyword>
<feature type="domain" description="FAD-binding FR-type" evidence="19">
    <location>
        <begin position="82"/>
        <end position="185"/>
    </location>
</feature>
<dbReference type="InterPro" id="IPR001433">
    <property type="entry name" value="OxRdtase_FAD/NAD-bd"/>
</dbReference>
<gene>
    <name evidence="20" type="ORF">PSFLO_00177</name>
</gene>
<keyword evidence="12" id="KW-0496">Mitochondrion</keyword>
<feature type="binding site" evidence="16">
    <location>
        <position position="160"/>
    </location>
    <ligand>
        <name>FAD</name>
        <dbReference type="ChEBI" id="CHEBI:57692"/>
    </ligand>
</feature>
<dbReference type="PRINTS" id="PR00406">
    <property type="entry name" value="CYTB5RDTASE"/>
</dbReference>
<dbReference type="GO" id="GO:0005741">
    <property type="term" value="C:mitochondrial outer membrane"/>
    <property type="evidence" value="ECO:0007669"/>
    <property type="project" value="UniProtKB-SubCell"/>
</dbReference>
<feature type="binding site" evidence="16">
    <location>
        <position position="202"/>
    </location>
    <ligand>
        <name>FAD</name>
        <dbReference type="ChEBI" id="CHEBI:57692"/>
    </ligand>
</feature>
<evidence type="ECO:0000256" key="17">
    <source>
        <dbReference type="RuleBase" id="RU361226"/>
    </source>
</evidence>
<keyword evidence="7" id="KW-1000">Mitochondrion outer membrane</keyword>
<feature type="binding site" evidence="16">
    <location>
        <position position="151"/>
    </location>
    <ligand>
        <name>FAD</name>
        <dbReference type="ChEBI" id="CHEBI:57692"/>
    </ligand>
</feature>
<dbReference type="CDD" id="cd06183">
    <property type="entry name" value="cyt_b5_reduct_like"/>
    <property type="match status" value="1"/>
</dbReference>
<dbReference type="GO" id="GO:0090524">
    <property type="term" value="F:cytochrome-b5 reductase activity, acting on NADH"/>
    <property type="evidence" value="ECO:0007669"/>
    <property type="project" value="UniProtKB-EC"/>
</dbReference>
<feature type="binding site" evidence="16">
    <location>
        <position position="153"/>
    </location>
    <ligand>
        <name>FAD</name>
        <dbReference type="ChEBI" id="CHEBI:57692"/>
    </ligand>
</feature>
<reference evidence="20 21" key="1">
    <citation type="submission" date="2018-03" db="EMBL/GenBank/DDBJ databases">
        <authorList>
            <person name="Guldener U."/>
        </authorList>
    </citation>
    <scope>NUCLEOTIDE SEQUENCE [LARGE SCALE GENOMIC DNA]</scope>
    <source>
        <strain evidence="20 21">DAOM196992</strain>
    </source>
</reference>
<dbReference type="Pfam" id="PF00175">
    <property type="entry name" value="NAD_binding_1"/>
    <property type="match status" value="1"/>
</dbReference>
<dbReference type="EMBL" id="OOIP01000001">
    <property type="protein sequence ID" value="SPO34706.1"/>
    <property type="molecule type" value="Genomic_DNA"/>
</dbReference>
<dbReference type="Pfam" id="PF00970">
    <property type="entry name" value="FAD_binding_6"/>
    <property type="match status" value="1"/>
</dbReference>
<feature type="binding site" evidence="16">
    <location>
        <position position="136"/>
    </location>
    <ligand>
        <name>FAD</name>
        <dbReference type="ChEBI" id="CHEBI:57692"/>
    </ligand>
</feature>
<keyword evidence="21" id="KW-1185">Reference proteome</keyword>
<dbReference type="AlphaFoldDB" id="A0A5C3ET53"/>
<keyword evidence="6 18" id="KW-0812">Transmembrane</keyword>
<dbReference type="SUPFAM" id="SSF52343">
    <property type="entry name" value="Ferredoxin reductase-like, C-terminal NADP-linked domain"/>
    <property type="match status" value="1"/>
</dbReference>
<feature type="binding site" evidence="16">
    <location>
        <position position="161"/>
    </location>
    <ligand>
        <name>FAD</name>
        <dbReference type="ChEBI" id="CHEBI:57692"/>
    </ligand>
</feature>
<dbReference type="EC" id="1.6.2.2" evidence="17"/>
<accession>A0A5C3ET53</accession>
<dbReference type="InterPro" id="IPR008333">
    <property type="entry name" value="Cbr1-like_FAD-bd_dom"/>
</dbReference>
<evidence type="ECO:0000259" key="19">
    <source>
        <dbReference type="PROSITE" id="PS51384"/>
    </source>
</evidence>
<comment type="subcellular location">
    <subcellularLocation>
        <location evidence="2">Mitochondrion outer membrane</location>
    </subcellularLocation>
</comment>
<evidence type="ECO:0000256" key="14">
    <source>
        <dbReference type="ARBA" id="ARBA00047682"/>
    </source>
</evidence>
<dbReference type="InterPro" id="IPR017927">
    <property type="entry name" value="FAD-bd_FR_type"/>
</dbReference>
<proteinExistence type="inferred from homology"/>
<dbReference type="PANTHER" id="PTHR19370">
    <property type="entry name" value="NADH-CYTOCHROME B5 REDUCTASE"/>
    <property type="match status" value="1"/>
</dbReference>
<evidence type="ECO:0000256" key="12">
    <source>
        <dbReference type="ARBA" id="ARBA00023128"/>
    </source>
</evidence>
<comment type="cofactor">
    <cofactor evidence="1 16 17">
        <name>FAD</name>
        <dbReference type="ChEBI" id="CHEBI:57692"/>
    </cofactor>
</comment>
<dbReference type="FunFam" id="3.40.50.80:FF:000019">
    <property type="entry name" value="NADH-cytochrome b5 reductase"/>
    <property type="match status" value="1"/>
</dbReference>
<feature type="binding site" evidence="16">
    <location>
        <position position="134"/>
    </location>
    <ligand>
        <name>FAD</name>
        <dbReference type="ChEBI" id="CHEBI:57692"/>
    </ligand>
</feature>
<dbReference type="SUPFAM" id="SSF63380">
    <property type="entry name" value="Riboflavin synthase domain-like"/>
    <property type="match status" value="1"/>
</dbReference>
<evidence type="ECO:0000256" key="18">
    <source>
        <dbReference type="SAM" id="Phobius"/>
    </source>
</evidence>
<evidence type="ECO:0000256" key="16">
    <source>
        <dbReference type="PIRSR" id="PIRSR601834-1"/>
    </source>
</evidence>
<evidence type="ECO:0000313" key="21">
    <source>
        <dbReference type="Proteomes" id="UP000323386"/>
    </source>
</evidence>
<evidence type="ECO:0000256" key="13">
    <source>
        <dbReference type="ARBA" id="ARBA00023136"/>
    </source>
</evidence>
<keyword evidence="10 17" id="KW-0560">Oxidoreductase</keyword>
<evidence type="ECO:0000256" key="1">
    <source>
        <dbReference type="ARBA" id="ARBA00001974"/>
    </source>
</evidence>
<keyword evidence="8 16" id="KW-0274">FAD</keyword>
<evidence type="ECO:0000256" key="10">
    <source>
        <dbReference type="ARBA" id="ARBA00023002"/>
    </source>
</evidence>
<dbReference type="PROSITE" id="PS51384">
    <property type="entry name" value="FAD_FR"/>
    <property type="match status" value="1"/>
</dbReference>
<protein>
    <recommendedName>
        <fullName evidence="17">NADH-cytochrome b5 reductase</fullName>
        <ecNumber evidence="17">1.6.2.2</ecNumber>
    </recommendedName>
</protein>
<evidence type="ECO:0000256" key="6">
    <source>
        <dbReference type="ARBA" id="ARBA00022692"/>
    </source>
</evidence>
<evidence type="ECO:0000256" key="4">
    <source>
        <dbReference type="ARBA" id="ARBA00006105"/>
    </source>
</evidence>
<evidence type="ECO:0000256" key="11">
    <source>
        <dbReference type="ARBA" id="ARBA00023027"/>
    </source>
</evidence>
<dbReference type="Gene3D" id="2.40.30.10">
    <property type="entry name" value="Translation factors"/>
    <property type="match status" value="1"/>
</dbReference>
<comment type="pathway">
    <text evidence="3">Protein modification; peptidyl-diphthamide biosynthesis.</text>
</comment>
<dbReference type="InterPro" id="IPR001834">
    <property type="entry name" value="CBR-like"/>
</dbReference>
<comment type="similarity">
    <text evidence="4 17">Belongs to the flavoprotein pyridine nucleotide cytochrome reductase family.</text>
</comment>
<dbReference type="Gene3D" id="3.40.50.80">
    <property type="entry name" value="Nucleotide-binding domain of ferredoxin-NADP reductase (FNR) module"/>
    <property type="match status" value="1"/>
</dbReference>
<dbReference type="PRINTS" id="PR00371">
    <property type="entry name" value="FPNCR"/>
</dbReference>